<evidence type="ECO:0000256" key="6">
    <source>
        <dbReference type="ARBA" id="ARBA00022741"/>
    </source>
</evidence>
<dbReference type="Pfam" id="PF00265">
    <property type="entry name" value="TK"/>
    <property type="match status" value="1"/>
</dbReference>
<dbReference type="GO" id="GO:0046872">
    <property type="term" value="F:metal ion binding"/>
    <property type="evidence" value="ECO:0007669"/>
    <property type="project" value="UniProtKB-KW"/>
</dbReference>
<dbReference type="AlphaFoldDB" id="A0A6C0IT55"/>
<evidence type="ECO:0000256" key="5">
    <source>
        <dbReference type="ARBA" id="ARBA00022723"/>
    </source>
</evidence>
<evidence type="ECO:0000256" key="2">
    <source>
        <dbReference type="ARBA" id="ARBA00012118"/>
    </source>
</evidence>
<dbReference type="FunFam" id="3.40.50.300:FF:000948">
    <property type="entry name" value="Thymidine kinase"/>
    <property type="match status" value="1"/>
</dbReference>
<dbReference type="PANTHER" id="PTHR11441">
    <property type="entry name" value="THYMIDINE KINASE"/>
    <property type="match status" value="1"/>
</dbReference>
<dbReference type="Gene3D" id="3.40.50.300">
    <property type="entry name" value="P-loop containing nucleotide triphosphate hydrolases"/>
    <property type="match status" value="1"/>
</dbReference>
<dbReference type="PIRSF" id="PIRSF035805">
    <property type="entry name" value="TK_cell"/>
    <property type="match status" value="1"/>
</dbReference>
<evidence type="ECO:0000256" key="8">
    <source>
        <dbReference type="ARBA" id="ARBA00022833"/>
    </source>
</evidence>
<comment type="similarity">
    <text evidence="1">Belongs to the thymidine kinase family.</text>
</comment>
<evidence type="ECO:0000256" key="4">
    <source>
        <dbReference type="ARBA" id="ARBA00022679"/>
    </source>
</evidence>
<dbReference type="EC" id="2.7.1.21" evidence="2"/>
<keyword evidence="6" id="KW-0547">Nucleotide-binding</keyword>
<dbReference type="SUPFAM" id="SSF52540">
    <property type="entry name" value="P-loop containing nucleoside triphosphate hydrolases"/>
    <property type="match status" value="1"/>
</dbReference>
<keyword evidence="3" id="KW-0237">DNA synthesis</keyword>
<evidence type="ECO:0000256" key="1">
    <source>
        <dbReference type="ARBA" id="ARBA00007587"/>
    </source>
</evidence>
<protein>
    <recommendedName>
        <fullName evidence="2">thymidine kinase</fullName>
        <ecNumber evidence="2">2.7.1.21</ecNumber>
    </recommendedName>
</protein>
<keyword evidence="8" id="KW-0862">Zinc</keyword>
<proteinExistence type="inferred from homology"/>
<organism evidence="11">
    <name type="scientific">viral metagenome</name>
    <dbReference type="NCBI Taxonomy" id="1070528"/>
    <lineage>
        <taxon>unclassified sequences</taxon>
        <taxon>metagenomes</taxon>
        <taxon>organismal metagenomes</taxon>
    </lineage>
</organism>
<dbReference type="EMBL" id="MN740248">
    <property type="protein sequence ID" value="QHT95919.1"/>
    <property type="molecule type" value="Genomic_DNA"/>
</dbReference>
<name>A0A6C0IT55_9ZZZZ</name>
<reference evidence="11" key="1">
    <citation type="journal article" date="2020" name="Nature">
        <title>Giant virus diversity and host interactions through global metagenomics.</title>
        <authorList>
            <person name="Schulz F."/>
            <person name="Roux S."/>
            <person name="Paez-Espino D."/>
            <person name="Jungbluth S."/>
            <person name="Walsh D.A."/>
            <person name="Denef V.J."/>
            <person name="McMahon K.D."/>
            <person name="Konstantinidis K.T."/>
            <person name="Eloe-Fadrosh E.A."/>
            <person name="Kyrpides N.C."/>
            <person name="Woyke T."/>
        </authorList>
    </citation>
    <scope>NUCLEOTIDE SEQUENCE</scope>
    <source>
        <strain evidence="11">GVMAG-M-3300024301-20</strain>
    </source>
</reference>
<comment type="catalytic activity">
    <reaction evidence="10">
        <text>thymidine + ATP = dTMP + ADP + H(+)</text>
        <dbReference type="Rhea" id="RHEA:19129"/>
        <dbReference type="ChEBI" id="CHEBI:15378"/>
        <dbReference type="ChEBI" id="CHEBI:17748"/>
        <dbReference type="ChEBI" id="CHEBI:30616"/>
        <dbReference type="ChEBI" id="CHEBI:63528"/>
        <dbReference type="ChEBI" id="CHEBI:456216"/>
        <dbReference type="EC" id="2.7.1.21"/>
    </reaction>
</comment>
<evidence type="ECO:0000313" key="11">
    <source>
        <dbReference type="EMBL" id="QHT95919.1"/>
    </source>
</evidence>
<dbReference type="GO" id="GO:0046104">
    <property type="term" value="P:thymidine metabolic process"/>
    <property type="evidence" value="ECO:0007669"/>
    <property type="project" value="TreeGrafter"/>
</dbReference>
<dbReference type="GO" id="GO:0071897">
    <property type="term" value="P:DNA biosynthetic process"/>
    <property type="evidence" value="ECO:0007669"/>
    <property type="project" value="UniProtKB-KW"/>
</dbReference>
<accession>A0A6C0IT55</accession>
<evidence type="ECO:0000256" key="3">
    <source>
        <dbReference type="ARBA" id="ARBA00022634"/>
    </source>
</evidence>
<dbReference type="InterPro" id="IPR001267">
    <property type="entry name" value="Thymidine_kinase"/>
</dbReference>
<evidence type="ECO:0000256" key="7">
    <source>
        <dbReference type="ARBA" id="ARBA00022777"/>
    </source>
</evidence>
<keyword evidence="9" id="KW-0067">ATP-binding</keyword>
<keyword evidence="4" id="KW-0808">Transferase</keyword>
<dbReference type="GO" id="GO:0004797">
    <property type="term" value="F:thymidine kinase activity"/>
    <property type="evidence" value="ECO:0007669"/>
    <property type="project" value="UniProtKB-EC"/>
</dbReference>
<evidence type="ECO:0000256" key="10">
    <source>
        <dbReference type="ARBA" id="ARBA00048254"/>
    </source>
</evidence>
<dbReference type="GO" id="GO:0005524">
    <property type="term" value="F:ATP binding"/>
    <property type="evidence" value="ECO:0007669"/>
    <property type="project" value="UniProtKB-KW"/>
</dbReference>
<sequence>MATNKQHSGSYLELIIGPMFSGKTSRLIDIYKQCKFCNIPVVVINHSIDNRYDEELLSTHDHIKIPCIKTDALGYVWREEPETNGMFKILRDREEIHFADVILINEGQFFEDLYDNVVSMLNHGKKVYIAGLDGDFQRHKFGQILDLIPLCDNVIKLKSLCSICKDGTAGIFSKRLTCETEQTIIGFSNYIPVCRKCYN</sequence>
<keyword evidence="5" id="KW-0479">Metal-binding</keyword>
<dbReference type="InterPro" id="IPR027417">
    <property type="entry name" value="P-loop_NTPase"/>
</dbReference>
<evidence type="ECO:0000256" key="9">
    <source>
        <dbReference type="ARBA" id="ARBA00022840"/>
    </source>
</evidence>
<dbReference type="PANTHER" id="PTHR11441:SF0">
    <property type="entry name" value="THYMIDINE KINASE, CYTOSOLIC"/>
    <property type="match status" value="1"/>
</dbReference>
<dbReference type="Gene3D" id="3.30.60.20">
    <property type="match status" value="1"/>
</dbReference>
<keyword evidence="7" id="KW-0418">Kinase</keyword>